<name>A0ABS2FSD6_9FIRM</name>
<organism evidence="1 2">
    <name type="scientific">Oscillibacter valericigenes</name>
    <dbReference type="NCBI Taxonomy" id="351091"/>
    <lineage>
        <taxon>Bacteria</taxon>
        <taxon>Bacillati</taxon>
        <taxon>Bacillota</taxon>
        <taxon>Clostridia</taxon>
        <taxon>Eubacteriales</taxon>
        <taxon>Oscillospiraceae</taxon>
        <taxon>Oscillibacter</taxon>
    </lineage>
</organism>
<evidence type="ECO:0000313" key="2">
    <source>
        <dbReference type="Proteomes" id="UP000719500"/>
    </source>
</evidence>
<evidence type="ECO:0000313" key="1">
    <source>
        <dbReference type="EMBL" id="MBM6850038.1"/>
    </source>
</evidence>
<dbReference type="RefSeq" id="WP_204801660.1">
    <property type="nucleotide sequence ID" value="NZ_JACSNS010000005.1"/>
</dbReference>
<gene>
    <name evidence="1" type="ORF">H9X91_01130</name>
</gene>
<sequence length="67" mass="7841">MEYYPDTRQGYQQICCRMARAISRGVELLDQGRCREARDLLARTREEVDRLIESPRAVTLHLEEADS</sequence>
<reference evidence="1 2" key="1">
    <citation type="journal article" date="2021" name="Sci. Rep.">
        <title>The distribution of antibiotic resistance genes in chicken gut microbiota commensals.</title>
        <authorList>
            <person name="Juricova H."/>
            <person name="Matiasovicova J."/>
            <person name="Kubasova T."/>
            <person name="Cejkova D."/>
            <person name="Rychlik I."/>
        </authorList>
    </citation>
    <scope>NUCLEOTIDE SEQUENCE [LARGE SCALE GENOMIC DNA]</scope>
    <source>
        <strain evidence="1 2">An411</strain>
    </source>
</reference>
<keyword evidence="2" id="KW-1185">Reference proteome</keyword>
<proteinExistence type="predicted"/>
<protein>
    <submittedName>
        <fullName evidence="1">Uncharacterized protein</fullName>
    </submittedName>
</protein>
<dbReference type="EMBL" id="JACSNX010000001">
    <property type="protein sequence ID" value="MBM6850038.1"/>
    <property type="molecule type" value="Genomic_DNA"/>
</dbReference>
<accession>A0ABS2FSD6</accession>
<comment type="caution">
    <text evidence="1">The sequence shown here is derived from an EMBL/GenBank/DDBJ whole genome shotgun (WGS) entry which is preliminary data.</text>
</comment>
<dbReference type="Proteomes" id="UP000719500">
    <property type="component" value="Unassembled WGS sequence"/>
</dbReference>